<reference evidence="1 2" key="1">
    <citation type="journal article" date="2015" name="Genome Biol.">
        <title>Comparative genomics of Steinernema reveals deeply conserved gene regulatory networks.</title>
        <authorList>
            <person name="Dillman A.R."/>
            <person name="Macchietto M."/>
            <person name="Porter C.F."/>
            <person name="Rogers A."/>
            <person name="Williams B."/>
            <person name="Antoshechkin I."/>
            <person name="Lee M.M."/>
            <person name="Goodwin Z."/>
            <person name="Lu X."/>
            <person name="Lewis E.E."/>
            <person name="Goodrich-Blair H."/>
            <person name="Stock S.P."/>
            <person name="Adams B.J."/>
            <person name="Sternberg P.W."/>
            <person name="Mortazavi A."/>
        </authorList>
    </citation>
    <scope>NUCLEOTIDE SEQUENCE [LARGE SCALE GENOMIC DNA]</scope>
    <source>
        <strain evidence="1 2">ALL</strain>
    </source>
</reference>
<dbReference type="AlphaFoldDB" id="A0A4V6A1L6"/>
<dbReference type="Proteomes" id="UP000298663">
    <property type="component" value="Unassembled WGS sequence"/>
</dbReference>
<proteinExistence type="predicted"/>
<gene>
    <name evidence="1" type="ORF">L596_017054</name>
</gene>
<sequence>MLFSISSIDCTQKRSNWTDQRGDTSLQKLTVLSQQFFETFGYKCTSLDPTGACYSSSDAKLPVAHFILTLYASKVQPLRDRRAVFFLGYPVKA</sequence>
<organism evidence="1 2">
    <name type="scientific">Steinernema carpocapsae</name>
    <name type="common">Entomopathogenic nematode</name>
    <dbReference type="NCBI Taxonomy" id="34508"/>
    <lineage>
        <taxon>Eukaryota</taxon>
        <taxon>Metazoa</taxon>
        <taxon>Ecdysozoa</taxon>
        <taxon>Nematoda</taxon>
        <taxon>Chromadorea</taxon>
        <taxon>Rhabditida</taxon>
        <taxon>Tylenchina</taxon>
        <taxon>Panagrolaimomorpha</taxon>
        <taxon>Strongyloidoidea</taxon>
        <taxon>Steinernematidae</taxon>
        <taxon>Steinernema</taxon>
    </lineage>
</organism>
<dbReference type="EMBL" id="AZBU02000005">
    <property type="protein sequence ID" value="TKR75815.1"/>
    <property type="molecule type" value="Genomic_DNA"/>
</dbReference>
<evidence type="ECO:0000313" key="2">
    <source>
        <dbReference type="Proteomes" id="UP000298663"/>
    </source>
</evidence>
<name>A0A4V6A1L6_STECR</name>
<keyword evidence="2" id="KW-1185">Reference proteome</keyword>
<reference evidence="1 2" key="2">
    <citation type="journal article" date="2019" name="G3 (Bethesda)">
        <title>Hybrid Assembly of the Genome of the Entomopathogenic Nematode Steinernema carpocapsae Identifies the X-Chromosome.</title>
        <authorList>
            <person name="Serra L."/>
            <person name="Macchietto M."/>
            <person name="Macias-Munoz A."/>
            <person name="McGill C.J."/>
            <person name="Rodriguez I.M."/>
            <person name="Rodriguez B."/>
            <person name="Murad R."/>
            <person name="Mortazavi A."/>
        </authorList>
    </citation>
    <scope>NUCLEOTIDE SEQUENCE [LARGE SCALE GENOMIC DNA]</scope>
    <source>
        <strain evidence="1 2">ALL</strain>
    </source>
</reference>
<accession>A0A4V6A1L6</accession>
<evidence type="ECO:0000313" key="1">
    <source>
        <dbReference type="EMBL" id="TKR75815.1"/>
    </source>
</evidence>
<comment type="caution">
    <text evidence="1">The sequence shown here is derived from an EMBL/GenBank/DDBJ whole genome shotgun (WGS) entry which is preliminary data.</text>
</comment>
<protein>
    <submittedName>
        <fullName evidence="1">Uncharacterized protein</fullName>
    </submittedName>
</protein>